<dbReference type="SUPFAM" id="SSF51905">
    <property type="entry name" value="FAD/NAD(P)-binding domain"/>
    <property type="match status" value="1"/>
</dbReference>
<evidence type="ECO:0000313" key="7">
    <source>
        <dbReference type="Proteomes" id="UP000054270"/>
    </source>
</evidence>
<dbReference type="Proteomes" id="UP000054270">
    <property type="component" value="Unassembled WGS sequence"/>
</dbReference>
<evidence type="ECO:0000256" key="1">
    <source>
        <dbReference type="ARBA" id="ARBA00022630"/>
    </source>
</evidence>
<dbReference type="PANTHER" id="PTHR46720:SF3">
    <property type="entry name" value="FAD-BINDING DOMAIN-CONTAINING PROTEIN-RELATED"/>
    <property type="match status" value="1"/>
</dbReference>
<protein>
    <recommendedName>
        <fullName evidence="5">FAD-binding domain-containing protein</fullName>
    </recommendedName>
</protein>
<feature type="domain" description="FAD-binding" evidence="5">
    <location>
        <begin position="13"/>
        <end position="194"/>
    </location>
</feature>
<dbReference type="Gene3D" id="3.50.50.60">
    <property type="entry name" value="FAD/NAD(P)-binding domain"/>
    <property type="match status" value="1"/>
</dbReference>
<dbReference type="GO" id="GO:0071949">
    <property type="term" value="F:FAD binding"/>
    <property type="evidence" value="ECO:0007669"/>
    <property type="project" value="InterPro"/>
</dbReference>
<evidence type="ECO:0000313" key="6">
    <source>
        <dbReference type="EMBL" id="KJA24431.1"/>
    </source>
</evidence>
<dbReference type="InterPro" id="IPR002938">
    <property type="entry name" value="FAD-bd"/>
</dbReference>
<dbReference type="GO" id="GO:0044550">
    <property type="term" value="P:secondary metabolite biosynthetic process"/>
    <property type="evidence" value="ECO:0007669"/>
    <property type="project" value="TreeGrafter"/>
</dbReference>
<feature type="transmembrane region" description="Helical" evidence="4">
    <location>
        <begin position="12"/>
        <end position="34"/>
    </location>
</feature>
<evidence type="ECO:0000259" key="5">
    <source>
        <dbReference type="Pfam" id="PF01494"/>
    </source>
</evidence>
<dbReference type="OrthoDB" id="417877at2759"/>
<dbReference type="AlphaFoldDB" id="A0A0D2P6W5"/>
<keyword evidence="4" id="KW-0472">Membrane</keyword>
<dbReference type="OMA" id="CEGHEEL"/>
<sequence length="218" mass="24219">MKDCTSEQRRPKIRVAIIGAGIGGLSLSAALGALSNEDKLEINIYESASVIAEVGTGISLWPRTWEVVKAINLEKSLLQFVSQPPDKSPHVVFQMRKGDQKEGIFVHNILMEGRVVSFHRADLQQTLLNHVCGSLHLNHRFSSFEELDDEVNIRFDNGTTAKCDILIGMDGIKSTLRKSVLQQNIPSSESVNLVWSGTMVYRGLVGHLIMSPPWIKTR</sequence>
<dbReference type="Pfam" id="PF01494">
    <property type="entry name" value="FAD_binding_3"/>
    <property type="match status" value="1"/>
</dbReference>
<keyword evidence="1" id="KW-0285">Flavoprotein</keyword>
<dbReference type="PRINTS" id="PR00420">
    <property type="entry name" value="RNGMNOXGNASE"/>
</dbReference>
<organism evidence="6 7">
    <name type="scientific">Hypholoma sublateritium (strain FD-334 SS-4)</name>
    <dbReference type="NCBI Taxonomy" id="945553"/>
    <lineage>
        <taxon>Eukaryota</taxon>
        <taxon>Fungi</taxon>
        <taxon>Dikarya</taxon>
        <taxon>Basidiomycota</taxon>
        <taxon>Agaricomycotina</taxon>
        <taxon>Agaricomycetes</taxon>
        <taxon>Agaricomycetidae</taxon>
        <taxon>Agaricales</taxon>
        <taxon>Agaricineae</taxon>
        <taxon>Strophariaceae</taxon>
        <taxon>Hypholoma</taxon>
    </lineage>
</organism>
<evidence type="ECO:0000256" key="3">
    <source>
        <dbReference type="ARBA" id="ARBA00023002"/>
    </source>
</evidence>
<accession>A0A0D2P6W5</accession>
<dbReference type="InterPro" id="IPR051104">
    <property type="entry name" value="FAD_monoxygenase"/>
</dbReference>
<keyword evidence="7" id="KW-1185">Reference proteome</keyword>
<dbReference type="GO" id="GO:0016491">
    <property type="term" value="F:oxidoreductase activity"/>
    <property type="evidence" value="ECO:0007669"/>
    <property type="project" value="UniProtKB-KW"/>
</dbReference>
<keyword evidence="2" id="KW-0274">FAD</keyword>
<keyword evidence="4" id="KW-0812">Transmembrane</keyword>
<dbReference type="InterPro" id="IPR036188">
    <property type="entry name" value="FAD/NAD-bd_sf"/>
</dbReference>
<dbReference type="EMBL" id="KN817537">
    <property type="protein sequence ID" value="KJA24431.1"/>
    <property type="molecule type" value="Genomic_DNA"/>
</dbReference>
<name>A0A0D2P6W5_HYPSF</name>
<evidence type="ECO:0000256" key="4">
    <source>
        <dbReference type="SAM" id="Phobius"/>
    </source>
</evidence>
<reference evidence="7" key="1">
    <citation type="submission" date="2014-04" db="EMBL/GenBank/DDBJ databases">
        <title>Evolutionary Origins and Diversification of the Mycorrhizal Mutualists.</title>
        <authorList>
            <consortium name="DOE Joint Genome Institute"/>
            <consortium name="Mycorrhizal Genomics Consortium"/>
            <person name="Kohler A."/>
            <person name="Kuo A."/>
            <person name="Nagy L.G."/>
            <person name="Floudas D."/>
            <person name="Copeland A."/>
            <person name="Barry K.W."/>
            <person name="Cichocki N."/>
            <person name="Veneault-Fourrey C."/>
            <person name="LaButti K."/>
            <person name="Lindquist E.A."/>
            <person name="Lipzen A."/>
            <person name="Lundell T."/>
            <person name="Morin E."/>
            <person name="Murat C."/>
            <person name="Riley R."/>
            <person name="Ohm R."/>
            <person name="Sun H."/>
            <person name="Tunlid A."/>
            <person name="Henrissat B."/>
            <person name="Grigoriev I.V."/>
            <person name="Hibbett D.S."/>
            <person name="Martin F."/>
        </authorList>
    </citation>
    <scope>NUCLEOTIDE SEQUENCE [LARGE SCALE GENOMIC DNA]</scope>
    <source>
        <strain evidence="7">FD-334 SS-4</strain>
    </source>
</reference>
<dbReference type="STRING" id="945553.A0A0D2P6W5"/>
<dbReference type="PANTHER" id="PTHR46720">
    <property type="entry name" value="HYDROXYLASE, PUTATIVE (AFU_ORTHOLOGUE AFUA_3G01460)-RELATED"/>
    <property type="match status" value="1"/>
</dbReference>
<gene>
    <name evidence="6" type="ORF">HYPSUDRAFT_86115</name>
</gene>
<keyword evidence="3" id="KW-0560">Oxidoreductase</keyword>
<proteinExistence type="predicted"/>
<evidence type="ECO:0000256" key="2">
    <source>
        <dbReference type="ARBA" id="ARBA00022827"/>
    </source>
</evidence>
<keyword evidence="4" id="KW-1133">Transmembrane helix</keyword>